<keyword evidence="10" id="KW-0449">Lipoprotein</keyword>
<reference evidence="13" key="1">
    <citation type="submission" date="2022-08" db="EMBL/GenBank/DDBJ databases">
        <authorList>
            <person name="Gutierrez-Valencia J."/>
        </authorList>
    </citation>
    <scope>NUCLEOTIDE SEQUENCE</scope>
</reference>
<feature type="binding site" evidence="12">
    <location>
        <position position="31"/>
    </location>
    <ligand>
        <name>Mg(2+)</name>
        <dbReference type="ChEBI" id="CHEBI:18420"/>
    </ligand>
</feature>
<dbReference type="InterPro" id="IPR006689">
    <property type="entry name" value="Small_GTPase_ARF/SAR"/>
</dbReference>
<comment type="similarity">
    <text evidence="2">Belongs to the small GTPase superfamily. Arf family.</text>
</comment>
<feature type="binding site" evidence="11">
    <location>
        <position position="55"/>
    </location>
    <ligand>
        <name>GTP</name>
        <dbReference type="ChEBI" id="CHEBI:37565"/>
    </ligand>
</feature>
<organism evidence="13 14">
    <name type="scientific">Linum tenue</name>
    <dbReference type="NCBI Taxonomy" id="586396"/>
    <lineage>
        <taxon>Eukaryota</taxon>
        <taxon>Viridiplantae</taxon>
        <taxon>Streptophyta</taxon>
        <taxon>Embryophyta</taxon>
        <taxon>Tracheophyta</taxon>
        <taxon>Spermatophyta</taxon>
        <taxon>Magnoliopsida</taxon>
        <taxon>eudicotyledons</taxon>
        <taxon>Gunneridae</taxon>
        <taxon>Pentapetalae</taxon>
        <taxon>rosids</taxon>
        <taxon>fabids</taxon>
        <taxon>Malpighiales</taxon>
        <taxon>Linaceae</taxon>
        <taxon>Linum</taxon>
    </lineage>
</organism>
<evidence type="ECO:0000256" key="8">
    <source>
        <dbReference type="ARBA" id="ARBA00023034"/>
    </source>
</evidence>
<feature type="binding site" evidence="11">
    <location>
        <begin position="24"/>
        <end position="31"/>
    </location>
    <ligand>
        <name>GTP</name>
        <dbReference type="ChEBI" id="CHEBI:37565"/>
    </ligand>
</feature>
<keyword evidence="3" id="KW-0813">Transport</keyword>
<dbReference type="AlphaFoldDB" id="A0AAV0MHW6"/>
<evidence type="ECO:0000256" key="5">
    <source>
        <dbReference type="ARBA" id="ARBA00022741"/>
    </source>
</evidence>
<dbReference type="PANTHER" id="PTHR11711">
    <property type="entry name" value="ADP RIBOSYLATION FACTOR-RELATED"/>
    <property type="match status" value="1"/>
</dbReference>
<evidence type="ECO:0000256" key="11">
    <source>
        <dbReference type="PIRSR" id="PIRSR606689-1"/>
    </source>
</evidence>
<proteinExistence type="inferred from homology"/>
<evidence type="ECO:0000256" key="9">
    <source>
        <dbReference type="ARBA" id="ARBA00023134"/>
    </source>
</evidence>
<dbReference type="PROSITE" id="PS51417">
    <property type="entry name" value="ARF"/>
    <property type="match status" value="1"/>
</dbReference>
<name>A0AAV0MHW6_9ROSI</name>
<evidence type="ECO:0000256" key="3">
    <source>
        <dbReference type="ARBA" id="ARBA00022448"/>
    </source>
</evidence>
<gene>
    <name evidence="13" type="ORF">LITE_LOCUS28705</name>
</gene>
<dbReference type="InterPro" id="IPR024156">
    <property type="entry name" value="Small_GTPase_ARF"/>
</dbReference>
<dbReference type="Pfam" id="PF00025">
    <property type="entry name" value="Arf"/>
    <property type="match status" value="1"/>
</dbReference>
<keyword evidence="14" id="KW-1185">Reference proteome</keyword>
<dbReference type="Gene3D" id="3.40.50.300">
    <property type="entry name" value="P-loop containing nucleotide triphosphate hydrolases"/>
    <property type="match status" value="1"/>
</dbReference>
<evidence type="ECO:0000256" key="2">
    <source>
        <dbReference type="ARBA" id="ARBA00010290"/>
    </source>
</evidence>
<keyword evidence="5 11" id="KW-0547">Nucleotide-binding</keyword>
<keyword evidence="12" id="KW-0479">Metal-binding</keyword>
<evidence type="ECO:0000256" key="6">
    <source>
        <dbReference type="ARBA" id="ARBA00022892"/>
    </source>
</evidence>
<evidence type="ECO:0008006" key="15">
    <source>
        <dbReference type="Google" id="ProtNLM"/>
    </source>
</evidence>
<dbReference type="GO" id="GO:0016004">
    <property type="term" value="F:phospholipase activator activity"/>
    <property type="evidence" value="ECO:0007669"/>
    <property type="project" value="UniProtKB-ARBA"/>
</dbReference>
<keyword evidence="8" id="KW-0333">Golgi apparatus</keyword>
<evidence type="ECO:0000313" key="14">
    <source>
        <dbReference type="Proteomes" id="UP001154282"/>
    </source>
</evidence>
<evidence type="ECO:0000256" key="4">
    <source>
        <dbReference type="ARBA" id="ARBA00022707"/>
    </source>
</evidence>
<keyword evidence="9 11" id="KW-0342">GTP-binding</keyword>
<dbReference type="GO" id="GO:0005794">
    <property type="term" value="C:Golgi apparatus"/>
    <property type="evidence" value="ECO:0007669"/>
    <property type="project" value="UniProtKB-SubCell"/>
</dbReference>
<feature type="binding site" evidence="11">
    <location>
        <begin position="111"/>
        <end position="114"/>
    </location>
    <ligand>
        <name>GTP</name>
        <dbReference type="ChEBI" id="CHEBI:37565"/>
    </ligand>
</feature>
<sequence>MGLIISRIAKLFFPKSKVRILMVGLDASGKTTILYKLKLGETVTTTPTIVWDVGGQQKIRPLWRHYFHNVQGLVFVVDSNDRERISEARNELHRILTDNELRDSALLVFANKQDFPDAMNTSEVAHKLGLHSLGHRQWFVQCSSATSGEGLYEGLNWLSTIIVGKPV</sequence>
<accession>A0AAV0MHW6</accession>
<dbReference type="GO" id="GO:0015031">
    <property type="term" value="P:protein transport"/>
    <property type="evidence" value="ECO:0007669"/>
    <property type="project" value="UniProtKB-KW"/>
</dbReference>
<dbReference type="FunFam" id="3.40.50.300:FF:003500">
    <property type="entry name" value="ADP-ribosylation factor 1"/>
    <property type="match status" value="1"/>
</dbReference>
<evidence type="ECO:0000256" key="7">
    <source>
        <dbReference type="ARBA" id="ARBA00022927"/>
    </source>
</evidence>
<dbReference type="EMBL" id="CAMGYJ010000007">
    <property type="protein sequence ID" value="CAI0445741.1"/>
    <property type="molecule type" value="Genomic_DNA"/>
</dbReference>
<keyword evidence="12" id="KW-0460">Magnesium</keyword>
<dbReference type="GO" id="GO:0003924">
    <property type="term" value="F:GTPase activity"/>
    <property type="evidence" value="ECO:0007669"/>
    <property type="project" value="InterPro"/>
</dbReference>
<keyword evidence="7" id="KW-0653">Protein transport</keyword>
<keyword evidence="6" id="KW-0931">ER-Golgi transport</keyword>
<evidence type="ECO:0000256" key="12">
    <source>
        <dbReference type="PIRSR" id="PIRSR606689-2"/>
    </source>
</evidence>
<dbReference type="InterPro" id="IPR027417">
    <property type="entry name" value="P-loop_NTPase"/>
</dbReference>
<evidence type="ECO:0000256" key="1">
    <source>
        <dbReference type="ARBA" id="ARBA00004555"/>
    </source>
</evidence>
<dbReference type="GO" id="GO:0005525">
    <property type="term" value="F:GTP binding"/>
    <property type="evidence" value="ECO:0007669"/>
    <property type="project" value="UniProtKB-KW"/>
</dbReference>
<dbReference type="GO" id="GO:0046872">
    <property type="term" value="F:metal ion binding"/>
    <property type="evidence" value="ECO:0007669"/>
    <property type="project" value="UniProtKB-KW"/>
</dbReference>
<dbReference type="SMART" id="SM00177">
    <property type="entry name" value="ARF"/>
    <property type="match status" value="1"/>
</dbReference>
<dbReference type="Proteomes" id="UP001154282">
    <property type="component" value="Unassembled WGS sequence"/>
</dbReference>
<dbReference type="SMART" id="SM00178">
    <property type="entry name" value="SAR"/>
    <property type="match status" value="1"/>
</dbReference>
<keyword evidence="4" id="KW-0519">Myristate</keyword>
<feature type="binding site" evidence="12">
    <location>
        <position position="48"/>
    </location>
    <ligand>
        <name>Mg(2+)</name>
        <dbReference type="ChEBI" id="CHEBI:18420"/>
    </ligand>
</feature>
<evidence type="ECO:0000256" key="10">
    <source>
        <dbReference type="ARBA" id="ARBA00023288"/>
    </source>
</evidence>
<dbReference type="GO" id="GO:0016192">
    <property type="term" value="P:vesicle-mediated transport"/>
    <property type="evidence" value="ECO:0007669"/>
    <property type="project" value="UniProtKB-KW"/>
</dbReference>
<comment type="caution">
    <text evidence="13">The sequence shown here is derived from an EMBL/GenBank/DDBJ whole genome shotgun (WGS) entry which is preliminary data.</text>
</comment>
<protein>
    <recommendedName>
        <fullName evidence="15">ADP-ribosylation factor</fullName>
    </recommendedName>
</protein>
<evidence type="ECO:0000313" key="13">
    <source>
        <dbReference type="EMBL" id="CAI0445741.1"/>
    </source>
</evidence>
<comment type="subcellular location">
    <subcellularLocation>
        <location evidence="1">Golgi apparatus</location>
    </subcellularLocation>
</comment>
<dbReference type="SUPFAM" id="SSF52540">
    <property type="entry name" value="P-loop containing nucleoside triphosphate hydrolases"/>
    <property type="match status" value="1"/>
</dbReference>